<organism evidence="1 2">
    <name type="scientific">Capsella rubella</name>
    <dbReference type="NCBI Taxonomy" id="81985"/>
    <lineage>
        <taxon>Eukaryota</taxon>
        <taxon>Viridiplantae</taxon>
        <taxon>Streptophyta</taxon>
        <taxon>Embryophyta</taxon>
        <taxon>Tracheophyta</taxon>
        <taxon>Spermatophyta</taxon>
        <taxon>Magnoliopsida</taxon>
        <taxon>eudicotyledons</taxon>
        <taxon>Gunneridae</taxon>
        <taxon>Pentapetalae</taxon>
        <taxon>rosids</taxon>
        <taxon>malvids</taxon>
        <taxon>Brassicales</taxon>
        <taxon>Brassicaceae</taxon>
        <taxon>Camelineae</taxon>
        <taxon>Capsella</taxon>
    </lineage>
</organism>
<gene>
    <name evidence="1" type="ORF">CARUB_v10019220mg</name>
</gene>
<evidence type="ECO:0000313" key="1">
    <source>
        <dbReference type="EMBL" id="EOA23322.1"/>
    </source>
</evidence>
<reference evidence="2" key="1">
    <citation type="journal article" date="2013" name="Nat. Genet.">
        <title>The Capsella rubella genome and the genomic consequences of rapid mating system evolution.</title>
        <authorList>
            <person name="Slotte T."/>
            <person name="Hazzouri K.M."/>
            <person name="Agren J.A."/>
            <person name="Koenig D."/>
            <person name="Maumus F."/>
            <person name="Guo Y.L."/>
            <person name="Steige K."/>
            <person name="Platts A.E."/>
            <person name="Escobar J.S."/>
            <person name="Newman L.K."/>
            <person name="Wang W."/>
            <person name="Mandakova T."/>
            <person name="Vello E."/>
            <person name="Smith L.M."/>
            <person name="Henz S.R."/>
            <person name="Steffen J."/>
            <person name="Takuno S."/>
            <person name="Brandvain Y."/>
            <person name="Coop G."/>
            <person name="Andolfatto P."/>
            <person name="Hu T.T."/>
            <person name="Blanchette M."/>
            <person name="Clark R.M."/>
            <person name="Quesneville H."/>
            <person name="Nordborg M."/>
            <person name="Gaut B.S."/>
            <person name="Lysak M.A."/>
            <person name="Jenkins J."/>
            <person name="Grimwood J."/>
            <person name="Chapman J."/>
            <person name="Prochnik S."/>
            <person name="Shu S."/>
            <person name="Rokhsar D."/>
            <person name="Schmutz J."/>
            <person name="Weigel D."/>
            <person name="Wright S.I."/>
        </authorList>
    </citation>
    <scope>NUCLEOTIDE SEQUENCE [LARGE SCALE GENOMIC DNA]</scope>
    <source>
        <strain evidence="2">cv. Monte Gargano</strain>
    </source>
</reference>
<dbReference type="Proteomes" id="UP000029121">
    <property type="component" value="Unassembled WGS sequence"/>
</dbReference>
<evidence type="ECO:0000313" key="2">
    <source>
        <dbReference type="Proteomes" id="UP000029121"/>
    </source>
</evidence>
<dbReference type="AlphaFoldDB" id="R0FLH7"/>
<protein>
    <submittedName>
        <fullName evidence="1">Uncharacterized protein</fullName>
    </submittedName>
</protein>
<proteinExistence type="predicted"/>
<name>R0FLH7_9BRAS</name>
<accession>R0FLH7</accession>
<keyword evidence="2" id="KW-1185">Reference proteome</keyword>
<dbReference type="EMBL" id="KB870809">
    <property type="protein sequence ID" value="EOA23322.1"/>
    <property type="molecule type" value="Genomic_DNA"/>
</dbReference>
<sequence>MMQNQDNETSVKNNTTNLIQENQSNQKGNDGKSLFLHWMTGPSQQQQQQLWGNHLILFFPSEQQESTKVELDKGPDFRSKLVNKKLQLFPAPHLPEFQEFHFQTKTSSVASTEVSLVEKPKCRTKTLVGFLTVSNNIKLIDEKVCVRVTQINVLKDDEVDSEQSRSSACSYNDADIHEVHFFLCIIIGMTGPSQQQHNSGKNPLDEYSEDLAFLLQLSSNLTRNSTMKKETGVCILTSTMTQIFSRTYEVDSEQKRSPVCSYNNNINNSNYEENHLIALRVFASDRCSEDVVFMALEKSVENIANSTKLVQRNKAIKRQS</sequence>